<evidence type="ECO:0000256" key="1">
    <source>
        <dbReference type="SAM" id="MobiDB-lite"/>
    </source>
</evidence>
<protein>
    <submittedName>
        <fullName evidence="2">Uncharacterized protein</fullName>
    </submittedName>
</protein>
<dbReference type="Proteomes" id="UP000191408">
    <property type="component" value="Unassembled WGS sequence"/>
</dbReference>
<feature type="region of interest" description="Disordered" evidence="1">
    <location>
        <begin position="1"/>
        <end position="89"/>
    </location>
</feature>
<evidence type="ECO:0000313" key="2">
    <source>
        <dbReference type="EMBL" id="OQD63880.1"/>
    </source>
</evidence>
<reference evidence="3" key="1">
    <citation type="journal article" date="2017" name="Nat. Microbiol.">
        <title>Global analysis of biosynthetic gene clusters reveals vast potential of secondary metabolite production in Penicillium species.</title>
        <authorList>
            <person name="Nielsen J.C."/>
            <person name="Grijseels S."/>
            <person name="Prigent S."/>
            <person name="Ji B."/>
            <person name="Dainat J."/>
            <person name="Nielsen K.F."/>
            <person name="Frisvad J.C."/>
            <person name="Workman M."/>
            <person name="Nielsen J."/>
        </authorList>
    </citation>
    <scope>NUCLEOTIDE SEQUENCE [LARGE SCALE GENOMIC DNA]</scope>
    <source>
        <strain evidence="3">IBT 4502</strain>
    </source>
</reference>
<organism evidence="2 3">
    <name type="scientific">Penicillium polonicum</name>
    <dbReference type="NCBI Taxonomy" id="60169"/>
    <lineage>
        <taxon>Eukaryota</taxon>
        <taxon>Fungi</taxon>
        <taxon>Dikarya</taxon>
        <taxon>Ascomycota</taxon>
        <taxon>Pezizomycotina</taxon>
        <taxon>Eurotiomycetes</taxon>
        <taxon>Eurotiomycetidae</taxon>
        <taxon>Eurotiales</taxon>
        <taxon>Aspergillaceae</taxon>
        <taxon>Penicillium</taxon>
    </lineage>
</organism>
<evidence type="ECO:0000313" key="3">
    <source>
        <dbReference type="Proteomes" id="UP000191408"/>
    </source>
</evidence>
<keyword evidence="3" id="KW-1185">Reference proteome</keyword>
<proteinExistence type="predicted"/>
<dbReference type="OrthoDB" id="4476768at2759"/>
<sequence>MRRASGVDGIMPKEKGENKGQEAPTVRAKTHATQKASHSEMGPGELLSEHMDSSGNPVPDPSWGPTRKPDEDADLFEAMNAETSDFEHE</sequence>
<dbReference type="EMBL" id="MDYM01000008">
    <property type="protein sequence ID" value="OQD63880.1"/>
    <property type="molecule type" value="Genomic_DNA"/>
</dbReference>
<accession>A0A1V6NGR7</accession>
<name>A0A1V6NGR7_PENPO</name>
<feature type="compositionally biased region" description="Basic and acidic residues" evidence="1">
    <location>
        <begin position="11"/>
        <end position="20"/>
    </location>
</feature>
<gene>
    <name evidence="2" type="ORF">PENPOL_c008G00343</name>
</gene>
<dbReference type="AlphaFoldDB" id="A0A1V6NGR7"/>
<comment type="caution">
    <text evidence="2">The sequence shown here is derived from an EMBL/GenBank/DDBJ whole genome shotgun (WGS) entry which is preliminary data.</text>
</comment>